<evidence type="ECO:0000313" key="3">
    <source>
        <dbReference type="Proteomes" id="UP000789595"/>
    </source>
</evidence>
<sequence>MPSRQEHKNASSCMSEALTWGRPAKRQWMTESRASTRYTGVPVGNSQAAREYDENAERLTNPEKYADAPLPAFSPKTVTSEQPVEITVKQPIVMLEPEESIEEPLPKASPKKPIFHCFGNGNVEPAAGGVLWGGYMQTRNVKCQAKDRKEVSRHALRAANRRIGSKLAALSPPRARVPPSPQVVWTRRAPTLERAPPPPPVPEMPPPPPLPPAGLQSQGWSEGGTALALRWVA</sequence>
<gene>
    <name evidence="2" type="ORF">PECAL_5P07630</name>
</gene>
<reference evidence="2" key="1">
    <citation type="submission" date="2021-11" db="EMBL/GenBank/DDBJ databases">
        <authorList>
            <consortium name="Genoscope - CEA"/>
            <person name="William W."/>
        </authorList>
    </citation>
    <scope>NUCLEOTIDE SEQUENCE</scope>
</reference>
<evidence type="ECO:0000256" key="1">
    <source>
        <dbReference type="SAM" id="MobiDB-lite"/>
    </source>
</evidence>
<protein>
    <submittedName>
        <fullName evidence="2">Uncharacterized protein</fullName>
    </submittedName>
</protein>
<accession>A0A8J2SMZ1</accession>
<feature type="compositionally biased region" description="Pro residues" evidence="1">
    <location>
        <begin position="195"/>
        <end position="212"/>
    </location>
</feature>
<feature type="region of interest" description="Disordered" evidence="1">
    <location>
        <begin position="1"/>
        <end position="33"/>
    </location>
</feature>
<evidence type="ECO:0000313" key="2">
    <source>
        <dbReference type="EMBL" id="CAH0376198.1"/>
    </source>
</evidence>
<dbReference type="EMBL" id="CAKKNE010000005">
    <property type="protein sequence ID" value="CAH0376198.1"/>
    <property type="molecule type" value="Genomic_DNA"/>
</dbReference>
<dbReference type="Proteomes" id="UP000789595">
    <property type="component" value="Unassembled WGS sequence"/>
</dbReference>
<proteinExistence type="predicted"/>
<keyword evidence="3" id="KW-1185">Reference proteome</keyword>
<dbReference type="AlphaFoldDB" id="A0A8J2SMZ1"/>
<comment type="caution">
    <text evidence="2">The sequence shown here is derived from an EMBL/GenBank/DDBJ whole genome shotgun (WGS) entry which is preliminary data.</text>
</comment>
<organism evidence="2 3">
    <name type="scientific">Pelagomonas calceolata</name>
    <dbReference type="NCBI Taxonomy" id="35677"/>
    <lineage>
        <taxon>Eukaryota</taxon>
        <taxon>Sar</taxon>
        <taxon>Stramenopiles</taxon>
        <taxon>Ochrophyta</taxon>
        <taxon>Pelagophyceae</taxon>
        <taxon>Pelagomonadales</taxon>
        <taxon>Pelagomonadaceae</taxon>
        <taxon>Pelagomonas</taxon>
    </lineage>
</organism>
<feature type="region of interest" description="Disordered" evidence="1">
    <location>
        <begin position="171"/>
        <end position="224"/>
    </location>
</feature>
<name>A0A8J2SMZ1_9STRA</name>